<proteinExistence type="predicted"/>
<feature type="region of interest" description="Disordered" evidence="1">
    <location>
        <begin position="73"/>
        <end position="96"/>
    </location>
</feature>
<evidence type="ECO:0000256" key="1">
    <source>
        <dbReference type="SAM" id="MobiDB-lite"/>
    </source>
</evidence>
<feature type="compositionally biased region" description="Basic and acidic residues" evidence="1">
    <location>
        <begin position="13"/>
        <end position="24"/>
    </location>
</feature>
<keyword evidence="3" id="KW-1185">Reference proteome</keyword>
<feature type="compositionally biased region" description="Basic and acidic residues" evidence="1">
    <location>
        <begin position="73"/>
        <end position="83"/>
    </location>
</feature>
<accession>A0A4Z2F4I4</accession>
<feature type="region of interest" description="Disordered" evidence="1">
    <location>
        <begin position="1"/>
        <end position="35"/>
    </location>
</feature>
<reference evidence="2 3" key="1">
    <citation type="submission" date="2019-03" db="EMBL/GenBank/DDBJ databases">
        <title>First draft genome of Liparis tanakae, snailfish: a comprehensive survey of snailfish specific genes.</title>
        <authorList>
            <person name="Kim W."/>
            <person name="Song I."/>
            <person name="Jeong J.-H."/>
            <person name="Kim D."/>
            <person name="Kim S."/>
            <person name="Ryu S."/>
            <person name="Song J.Y."/>
            <person name="Lee S.K."/>
        </authorList>
    </citation>
    <scope>NUCLEOTIDE SEQUENCE [LARGE SCALE GENOMIC DNA]</scope>
    <source>
        <tissue evidence="2">Muscle</tissue>
    </source>
</reference>
<dbReference type="Proteomes" id="UP000314294">
    <property type="component" value="Unassembled WGS sequence"/>
</dbReference>
<evidence type="ECO:0000313" key="3">
    <source>
        <dbReference type="Proteomes" id="UP000314294"/>
    </source>
</evidence>
<organism evidence="2 3">
    <name type="scientific">Liparis tanakae</name>
    <name type="common">Tanaka's snailfish</name>
    <dbReference type="NCBI Taxonomy" id="230148"/>
    <lineage>
        <taxon>Eukaryota</taxon>
        <taxon>Metazoa</taxon>
        <taxon>Chordata</taxon>
        <taxon>Craniata</taxon>
        <taxon>Vertebrata</taxon>
        <taxon>Euteleostomi</taxon>
        <taxon>Actinopterygii</taxon>
        <taxon>Neopterygii</taxon>
        <taxon>Teleostei</taxon>
        <taxon>Neoteleostei</taxon>
        <taxon>Acanthomorphata</taxon>
        <taxon>Eupercaria</taxon>
        <taxon>Perciformes</taxon>
        <taxon>Cottioidei</taxon>
        <taxon>Cottales</taxon>
        <taxon>Liparidae</taxon>
        <taxon>Liparis</taxon>
    </lineage>
</organism>
<sequence>MKKLSNPAPLGVELREAPSDRTSDAGDSTGQLGAVAPRRARARLFLFPEHEISHGSYLAESELPTRREVRVRSFGCRQRDKTKPAKAPIKSHSERG</sequence>
<evidence type="ECO:0000313" key="2">
    <source>
        <dbReference type="EMBL" id="TNN36005.1"/>
    </source>
</evidence>
<gene>
    <name evidence="2" type="ORF">EYF80_053823</name>
</gene>
<dbReference type="EMBL" id="SRLO01001673">
    <property type="protein sequence ID" value="TNN36005.1"/>
    <property type="molecule type" value="Genomic_DNA"/>
</dbReference>
<protein>
    <submittedName>
        <fullName evidence="2">Uncharacterized protein</fullName>
    </submittedName>
</protein>
<dbReference type="AlphaFoldDB" id="A0A4Z2F4I4"/>
<name>A0A4Z2F4I4_9TELE</name>
<comment type="caution">
    <text evidence="2">The sequence shown here is derived from an EMBL/GenBank/DDBJ whole genome shotgun (WGS) entry which is preliminary data.</text>
</comment>